<dbReference type="CDD" id="cd11042">
    <property type="entry name" value="CYP51-like"/>
    <property type="match status" value="1"/>
</dbReference>
<keyword evidence="18" id="KW-1207">Sterol metabolism</keyword>
<dbReference type="STRING" id="6412.T1EM49"/>
<evidence type="ECO:0000256" key="6">
    <source>
        <dbReference type="ARBA" id="ARBA00022617"/>
    </source>
</evidence>
<dbReference type="PANTHER" id="PTHR24304:SF2">
    <property type="entry name" value="24-HYDROXYCHOLESTEROL 7-ALPHA-HYDROXYLASE"/>
    <property type="match status" value="1"/>
</dbReference>
<dbReference type="RefSeq" id="XP_009017950.1">
    <property type="nucleotide sequence ID" value="XM_009019702.1"/>
</dbReference>
<protein>
    <recommendedName>
        <fullName evidence="22">Lanosterol 14-alpha demethylase</fullName>
        <ecNumber evidence="21">1.14.14.154</ecNumber>
    </recommendedName>
</protein>
<dbReference type="InterPro" id="IPR017972">
    <property type="entry name" value="Cyt_P450_CS"/>
</dbReference>
<keyword evidence="16" id="KW-0443">Lipid metabolism</keyword>
<evidence type="ECO:0000256" key="10">
    <source>
        <dbReference type="ARBA" id="ARBA00022824"/>
    </source>
</evidence>
<comment type="catalytic activity">
    <reaction evidence="29">
        <text>32-oxolanosterol + reduced [NADPH--hemoprotein reductase] + O2 = 4,4-dimethyl-5alpha-cholesta-8,14,24-trien-3beta-ol + formate + oxidized [NADPH--hemoprotein reductase] + H2O + 2 H(+)</text>
        <dbReference type="Rhea" id="RHEA:75111"/>
        <dbReference type="Rhea" id="RHEA-COMP:11964"/>
        <dbReference type="Rhea" id="RHEA-COMP:11965"/>
        <dbReference type="ChEBI" id="CHEBI:15377"/>
        <dbReference type="ChEBI" id="CHEBI:15378"/>
        <dbReference type="ChEBI" id="CHEBI:15379"/>
        <dbReference type="ChEBI" id="CHEBI:15740"/>
        <dbReference type="ChEBI" id="CHEBI:17813"/>
        <dbReference type="ChEBI" id="CHEBI:57618"/>
        <dbReference type="ChEBI" id="CHEBI:58210"/>
        <dbReference type="ChEBI" id="CHEBI:166681"/>
    </reaction>
    <physiologicalReaction direction="left-to-right" evidence="29">
        <dbReference type="Rhea" id="RHEA:75112"/>
    </physiologicalReaction>
</comment>
<reference evidence="37 39" key="2">
    <citation type="journal article" date="2013" name="Nature">
        <title>Insights into bilaterian evolution from three spiralian genomes.</title>
        <authorList>
            <person name="Simakov O."/>
            <person name="Marletaz F."/>
            <person name="Cho S.J."/>
            <person name="Edsinger-Gonzales E."/>
            <person name="Havlak P."/>
            <person name="Hellsten U."/>
            <person name="Kuo D.H."/>
            <person name="Larsson T."/>
            <person name="Lv J."/>
            <person name="Arendt D."/>
            <person name="Savage R."/>
            <person name="Osoegawa K."/>
            <person name="de Jong P."/>
            <person name="Grimwood J."/>
            <person name="Chapman J.A."/>
            <person name="Shapiro H."/>
            <person name="Aerts A."/>
            <person name="Otillar R.P."/>
            <person name="Terry A.Y."/>
            <person name="Boore J.L."/>
            <person name="Grigoriev I.V."/>
            <person name="Lindberg D.R."/>
            <person name="Seaver E.C."/>
            <person name="Weisblat D.A."/>
            <person name="Putnam N.H."/>
            <person name="Rokhsar D.S."/>
        </authorList>
    </citation>
    <scope>NUCLEOTIDE SEQUENCE</scope>
</reference>
<evidence type="ECO:0000256" key="20">
    <source>
        <dbReference type="ARBA" id="ARBA00037887"/>
    </source>
</evidence>
<comment type="catalytic activity">
    <reaction evidence="31">
        <text>24,25-dihydrolanosterol + 3 reduced [NADPH--hemoprotein reductase] + 3 O2 = 4,4-dimethyl-8,14-cholestadien-3beta-ol + formate + 3 oxidized [NADPH--hemoprotein reductase] + 4 H2O + 4 H(+)</text>
        <dbReference type="Rhea" id="RHEA:45960"/>
        <dbReference type="Rhea" id="RHEA-COMP:11964"/>
        <dbReference type="Rhea" id="RHEA-COMP:11965"/>
        <dbReference type="ChEBI" id="CHEBI:15377"/>
        <dbReference type="ChEBI" id="CHEBI:15378"/>
        <dbReference type="ChEBI" id="CHEBI:15379"/>
        <dbReference type="ChEBI" id="CHEBI:15740"/>
        <dbReference type="ChEBI" id="CHEBI:28113"/>
        <dbReference type="ChEBI" id="CHEBI:57618"/>
        <dbReference type="ChEBI" id="CHEBI:58210"/>
        <dbReference type="ChEBI" id="CHEBI:78904"/>
    </reaction>
    <physiologicalReaction direction="left-to-right" evidence="31">
        <dbReference type="Rhea" id="RHEA:45961"/>
    </physiologicalReaction>
</comment>
<comment type="catalytic activity">
    <reaction evidence="26">
        <text>a 14alpha-methyl steroid + 3 reduced [NADPH--hemoprotein reductase] + 3 O2 = a Delta(14) steroid + formate + 3 oxidized [NADPH--hemoprotein reductase] + 4 H2O + 4 H(+)</text>
        <dbReference type="Rhea" id="RHEA:54028"/>
        <dbReference type="Rhea" id="RHEA-COMP:11964"/>
        <dbReference type="Rhea" id="RHEA-COMP:11965"/>
        <dbReference type="ChEBI" id="CHEBI:15377"/>
        <dbReference type="ChEBI" id="CHEBI:15378"/>
        <dbReference type="ChEBI" id="CHEBI:15379"/>
        <dbReference type="ChEBI" id="CHEBI:15740"/>
        <dbReference type="ChEBI" id="CHEBI:57618"/>
        <dbReference type="ChEBI" id="CHEBI:58210"/>
        <dbReference type="ChEBI" id="CHEBI:138029"/>
        <dbReference type="ChEBI" id="CHEBI:138031"/>
        <dbReference type="EC" id="1.14.14.154"/>
    </reaction>
    <physiologicalReaction direction="left-to-right" evidence="26">
        <dbReference type="Rhea" id="RHEA:54029"/>
    </physiologicalReaction>
</comment>
<comment type="catalytic activity">
    <reaction evidence="32">
        <text>a 14alpha-methyl steroid + reduced [NADPH--hemoprotein reductase] + O2 = a 14alpha-hydroxymethyl steroid + oxidized [NADPH--hemoprotein reductase] + H2O + H(+)</text>
        <dbReference type="Rhea" id="RHEA:68060"/>
        <dbReference type="Rhea" id="RHEA-COMP:11964"/>
        <dbReference type="Rhea" id="RHEA-COMP:11965"/>
        <dbReference type="ChEBI" id="CHEBI:15377"/>
        <dbReference type="ChEBI" id="CHEBI:15378"/>
        <dbReference type="ChEBI" id="CHEBI:15379"/>
        <dbReference type="ChEBI" id="CHEBI:57618"/>
        <dbReference type="ChEBI" id="CHEBI:58210"/>
        <dbReference type="ChEBI" id="CHEBI:138029"/>
        <dbReference type="ChEBI" id="CHEBI:176901"/>
    </reaction>
    <physiologicalReaction direction="left-to-right" evidence="32">
        <dbReference type="Rhea" id="RHEA:68061"/>
    </physiologicalReaction>
</comment>
<dbReference type="EnsemblMetazoa" id="HelroT157030">
    <property type="protein sequence ID" value="HelroP157030"/>
    <property type="gene ID" value="HelroG157030"/>
</dbReference>
<keyword evidence="11" id="KW-1133">Transmembrane helix</keyword>
<keyword evidence="4" id="KW-0444">Lipid biosynthesis</keyword>
<comment type="catalytic activity">
    <reaction evidence="27">
        <text>24,25-dihydrolanosterol + reduced [NADPH--hemoprotein reductase] + O2 = 32-hydroxy-24,25-dihydrolanosterol + oxidized [NADPH--hemoprotein reductase] + H2O + H(+)</text>
        <dbReference type="Rhea" id="RHEA:75079"/>
        <dbReference type="Rhea" id="RHEA-COMP:11964"/>
        <dbReference type="Rhea" id="RHEA-COMP:11965"/>
        <dbReference type="ChEBI" id="CHEBI:15377"/>
        <dbReference type="ChEBI" id="CHEBI:15378"/>
        <dbReference type="ChEBI" id="CHEBI:15379"/>
        <dbReference type="ChEBI" id="CHEBI:28113"/>
        <dbReference type="ChEBI" id="CHEBI:57618"/>
        <dbReference type="ChEBI" id="CHEBI:58210"/>
        <dbReference type="ChEBI" id="CHEBI:87057"/>
    </reaction>
    <physiologicalReaction direction="left-to-right" evidence="27">
        <dbReference type="Rhea" id="RHEA:75080"/>
    </physiologicalReaction>
</comment>
<dbReference type="PRINTS" id="PR00465">
    <property type="entry name" value="EP450IV"/>
</dbReference>
<comment type="catalytic activity">
    <reaction evidence="23">
        <text>32-hydroxylanosterol + reduced [NADPH--hemoprotein reductase] + O2 = 32-oxolanosterol + oxidized [NADPH--hemoprotein reductase] + 2 H2O + H(+)</text>
        <dbReference type="Rhea" id="RHEA:75107"/>
        <dbReference type="Rhea" id="RHEA-COMP:11964"/>
        <dbReference type="Rhea" id="RHEA-COMP:11965"/>
        <dbReference type="ChEBI" id="CHEBI:15377"/>
        <dbReference type="ChEBI" id="CHEBI:15378"/>
        <dbReference type="ChEBI" id="CHEBI:15379"/>
        <dbReference type="ChEBI" id="CHEBI:57618"/>
        <dbReference type="ChEBI" id="CHEBI:58210"/>
        <dbReference type="ChEBI" id="CHEBI:166681"/>
        <dbReference type="ChEBI" id="CHEBI:166806"/>
    </reaction>
    <physiologicalReaction direction="left-to-right" evidence="23">
        <dbReference type="Rhea" id="RHEA:75108"/>
    </physiologicalReaction>
</comment>
<comment type="catalytic activity">
    <reaction evidence="33">
        <text>lanosterol + reduced [NADPH--hemoprotein reductase] + O2 = 32-hydroxylanosterol + oxidized [NADPH--hemoprotein reductase] + H2O + H(+)</text>
        <dbReference type="Rhea" id="RHEA:75103"/>
        <dbReference type="Rhea" id="RHEA-COMP:11964"/>
        <dbReference type="Rhea" id="RHEA-COMP:11965"/>
        <dbReference type="ChEBI" id="CHEBI:15377"/>
        <dbReference type="ChEBI" id="CHEBI:15378"/>
        <dbReference type="ChEBI" id="CHEBI:15379"/>
        <dbReference type="ChEBI" id="CHEBI:16521"/>
        <dbReference type="ChEBI" id="CHEBI:57618"/>
        <dbReference type="ChEBI" id="CHEBI:58210"/>
        <dbReference type="ChEBI" id="CHEBI:166806"/>
    </reaction>
    <physiologicalReaction direction="left-to-right" evidence="33">
        <dbReference type="Rhea" id="RHEA:75104"/>
    </physiologicalReaction>
</comment>
<comment type="catalytic activity">
    <reaction evidence="34">
        <text>a 14alpha-formyl steroid + reduced [NADPH--hemoprotein reductase] + O2 = a Delta(14) steroid + formate + oxidized [NADPH--hemoprotein reductase] + H2O + 2 H(+)</text>
        <dbReference type="Rhea" id="RHEA:68068"/>
        <dbReference type="Rhea" id="RHEA-COMP:11964"/>
        <dbReference type="Rhea" id="RHEA-COMP:11965"/>
        <dbReference type="ChEBI" id="CHEBI:15377"/>
        <dbReference type="ChEBI" id="CHEBI:15378"/>
        <dbReference type="ChEBI" id="CHEBI:15379"/>
        <dbReference type="ChEBI" id="CHEBI:15740"/>
        <dbReference type="ChEBI" id="CHEBI:57618"/>
        <dbReference type="ChEBI" id="CHEBI:58210"/>
        <dbReference type="ChEBI" id="CHEBI:138031"/>
        <dbReference type="ChEBI" id="CHEBI:176902"/>
    </reaction>
    <physiologicalReaction direction="left-to-right" evidence="34">
        <dbReference type="Rhea" id="RHEA:68069"/>
    </physiologicalReaction>
</comment>
<dbReference type="EC" id="1.14.14.154" evidence="21"/>
<dbReference type="eggNOG" id="KOG0684">
    <property type="taxonomic scope" value="Eukaryota"/>
</dbReference>
<evidence type="ECO:0000256" key="5">
    <source>
        <dbReference type="ARBA" id="ARBA00022548"/>
    </source>
</evidence>
<dbReference type="OrthoDB" id="1055148at2759"/>
<evidence type="ECO:0000256" key="29">
    <source>
        <dbReference type="ARBA" id="ARBA00048479"/>
    </source>
</evidence>
<keyword evidence="7" id="KW-0812">Transmembrane</keyword>
<sequence>MPSTIPFVGHSIQFSKSPVEFLTAAYFKHGPVFSFTMVGKTFTYLLGSQASALFFSSKNEDLNAEEVYAKLTTPVFGKGVAYDVPNNVFLEQKKLLKTGFSISRFKHHVHLIERELLEYFNRWQHEGEADLFASLSELIILTASSCLHGKEIRSLLSEDVAQLYWDLDAGFSHLAWVLPAWFPLPSFKRRDRAHRKMKELFLEAIRMRRSSQTKEDDMLQTLIDASYKNGRALSDDEISGMLIGLLLAGQHTSSTTASWLGFFIAKHQDIQDALYEEQRKVFGKHADGEHANGEQSHGHLSYDGLKECHLLDLCLKETLRMRPPIVTMMRMCKTPQKILNYVIPAGHQICVSPTTNHRLPDTWHQPQFFDPYRSFMDKFVYVPFGAGRHRCIGEAFAYVQIKSIWSYLIQKFHFELVGGKFPEVNVTTMIHTPSDPIIRYRRR</sequence>
<evidence type="ECO:0000313" key="38">
    <source>
        <dbReference type="EnsemblMetazoa" id="HelroP157030"/>
    </source>
</evidence>
<dbReference type="InterPro" id="IPR050529">
    <property type="entry name" value="CYP450_sterol_14alpha_dmase"/>
</dbReference>
<keyword evidence="6 35" id="KW-0349">Heme</keyword>
<reference evidence="39" key="1">
    <citation type="submission" date="2012-12" db="EMBL/GenBank/DDBJ databases">
        <authorList>
            <person name="Hellsten U."/>
            <person name="Grimwood J."/>
            <person name="Chapman J.A."/>
            <person name="Shapiro H."/>
            <person name="Aerts A."/>
            <person name="Otillar R.P."/>
            <person name="Terry A.Y."/>
            <person name="Boore J.L."/>
            <person name="Simakov O."/>
            <person name="Marletaz F."/>
            <person name="Cho S.-J."/>
            <person name="Edsinger-Gonzales E."/>
            <person name="Havlak P."/>
            <person name="Kuo D.-H."/>
            <person name="Larsson T."/>
            <person name="Lv J."/>
            <person name="Arendt D."/>
            <person name="Savage R."/>
            <person name="Osoegawa K."/>
            <person name="de Jong P."/>
            <person name="Lindberg D.R."/>
            <person name="Seaver E.C."/>
            <person name="Weisblat D.A."/>
            <person name="Putnam N.H."/>
            <person name="Grigoriev I.V."/>
            <person name="Rokhsar D.S."/>
        </authorList>
    </citation>
    <scope>NUCLEOTIDE SEQUENCE</scope>
</reference>
<dbReference type="SUPFAM" id="SSF48264">
    <property type="entry name" value="Cytochrome P450"/>
    <property type="match status" value="1"/>
</dbReference>
<evidence type="ECO:0000256" key="11">
    <source>
        <dbReference type="ARBA" id="ARBA00022989"/>
    </source>
</evidence>
<evidence type="ECO:0000256" key="9">
    <source>
        <dbReference type="ARBA" id="ARBA00022778"/>
    </source>
</evidence>
<evidence type="ECO:0000256" key="23">
    <source>
        <dbReference type="ARBA" id="ARBA00047379"/>
    </source>
</evidence>
<evidence type="ECO:0000256" key="24">
    <source>
        <dbReference type="ARBA" id="ARBA00047587"/>
    </source>
</evidence>
<evidence type="ECO:0000256" key="30">
    <source>
        <dbReference type="ARBA" id="ARBA00048736"/>
    </source>
</evidence>
<comment type="cofactor">
    <cofactor evidence="1 35">
        <name>heme</name>
        <dbReference type="ChEBI" id="CHEBI:30413"/>
    </cofactor>
</comment>
<keyword evidence="12 36" id="KW-0560">Oxidoreductase</keyword>
<dbReference type="GO" id="GO:0020037">
    <property type="term" value="F:heme binding"/>
    <property type="evidence" value="ECO:0007669"/>
    <property type="project" value="InterPro"/>
</dbReference>
<dbReference type="GeneID" id="20197649"/>
<evidence type="ECO:0000256" key="36">
    <source>
        <dbReference type="RuleBase" id="RU000461"/>
    </source>
</evidence>
<dbReference type="PRINTS" id="PR00385">
    <property type="entry name" value="P450"/>
</dbReference>
<dbReference type="KEGG" id="hro:HELRODRAFT_157030"/>
<evidence type="ECO:0000256" key="4">
    <source>
        <dbReference type="ARBA" id="ARBA00022516"/>
    </source>
</evidence>
<dbReference type="InterPro" id="IPR001128">
    <property type="entry name" value="Cyt_P450"/>
</dbReference>
<dbReference type="EMBL" id="KB096551">
    <property type="protein sequence ID" value="ESO04014.1"/>
    <property type="molecule type" value="Genomic_DNA"/>
</dbReference>
<dbReference type="CTD" id="20197649"/>
<keyword evidence="10" id="KW-0256">Endoplasmic reticulum</keyword>
<evidence type="ECO:0000256" key="13">
    <source>
        <dbReference type="ARBA" id="ARBA00023004"/>
    </source>
</evidence>
<keyword evidence="14" id="KW-0752">Steroid biosynthesis</keyword>
<dbReference type="EMBL" id="AMQM01004440">
    <property type="status" value="NOT_ANNOTATED_CDS"/>
    <property type="molecule type" value="Genomic_DNA"/>
</dbReference>
<dbReference type="GO" id="GO:0008398">
    <property type="term" value="F:sterol 14-demethylase activity"/>
    <property type="evidence" value="ECO:0007669"/>
    <property type="project" value="UniProtKB-EC"/>
</dbReference>
<evidence type="ECO:0000256" key="12">
    <source>
        <dbReference type="ARBA" id="ARBA00023002"/>
    </source>
</evidence>
<evidence type="ECO:0000256" key="28">
    <source>
        <dbReference type="ARBA" id="ARBA00048245"/>
    </source>
</evidence>
<keyword evidence="8 35" id="KW-0479">Metal-binding</keyword>
<evidence type="ECO:0000256" key="18">
    <source>
        <dbReference type="ARBA" id="ARBA00023166"/>
    </source>
</evidence>
<comment type="catalytic activity">
    <reaction evidence="24">
        <text>a 14alpha-hydroxymethyl steroid + reduced [NADPH--hemoprotein reductase] + O2 = a 14alpha-formyl steroid + oxidized [NADPH--hemoprotein reductase] + 2 H2O + H(+)</text>
        <dbReference type="Rhea" id="RHEA:68064"/>
        <dbReference type="Rhea" id="RHEA-COMP:11964"/>
        <dbReference type="Rhea" id="RHEA-COMP:11965"/>
        <dbReference type="ChEBI" id="CHEBI:15377"/>
        <dbReference type="ChEBI" id="CHEBI:15378"/>
        <dbReference type="ChEBI" id="CHEBI:15379"/>
        <dbReference type="ChEBI" id="CHEBI:57618"/>
        <dbReference type="ChEBI" id="CHEBI:58210"/>
        <dbReference type="ChEBI" id="CHEBI:176901"/>
        <dbReference type="ChEBI" id="CHEBI:176902"/>
    </reaction>
    <physiologicalReaction direction="left-to-right" evidence="24">
        <dbReference type="Rhea" id="RHEA:68065"/>
    </physiologicalReaction>
</comment>
<dbReference type="FunFam" id="1.10.630.10:FF:000027">
    <property type="entry name" value="lanosterol 14-alpha demethylase isoform X1"/>
    <property type="match status" value="1"/>
</dbReference>
<evidence type="ECO:0000256" key="21">
    <source>
        <dbReference type="ARBA" id="ARBA00038974"/>
    </source>
</evidence>
<dbReference type="InParanoid" id="T1EM49"/>
<keyword evidence="15 36" id="KW-0503">Monooxygenase</keyword>
<evidence type="ECO:0000256" key="22">
    <source>
        <dbReference type="ARBA" id="ARBA00041158"/>
    </source>
</evidence>
<accession>T1EM49</accession>
<feature type="binding site" description="axial binding residue" evidence="35">
    <location>
        <position position="391"/>
    </location>
    <ligand>
        <name>heme</name>
        <dbReference type="ChEBI" id="CHEBI:30413"/>
    </ligand>
    <ligandPart>
        <name>Fe</name>
        <dbReference type="ChEBI" id="CHEBI:18248"/>
    </ligandPart>
</feature>
<dbReference type="GO" id="GO:0033488">
    <property type="term" value="P:cholesterol biosynthetic process via 24,25-dihydrolanosterol"/>
    <property type="evidence" value="ECO:0000318"/>
    <property type="project" value="GO_Central"/>
</dbReference>
<proteinExistence type="inferred from homology"/>
<keyword evidence="17" id="KW-0472">Membrane</keyword>
<comment type="subcellular location">
    <subcellularLocation>
        <location evidence="2">Endoplasmic reticulum membrane</location>
        <topology evidence="2">Single-pass membrane protein</topology>
    </subcellularLocation>
</comment>
<dbReference type="HOGENOM" id="CLU_001570_15_0_1"/>
<comment type="catalytic activity">
    <reaction evidence="25">
        <text>lanosterol + 3 reduced [NADPH--hemoprotein reductase] + 3 O2 = 4,4-dimethyl-5alpha-cholesta-8,14,24-trien-3beta-ol + formate + 3 oxidized [NADPH--hemoprotein reductase] + 4 H2O + 4 H(+)</text>
        <dbReference type="Rhea" id="RHEA:25286"/>
        <dbReference type="Rhea" id="RHEA-COMP:11964"/>
        <dbReference type="Rhea" id="RHEA-COMP:11965"/>
        <dbReference type="ChEBI" id="CHEBI:15377"/>
        <dbReference type="ChEBI" id="CHEBI:15378"/>
        <dbReference type="ChEBI" id="CHEBI:15379"/>
        <dbReference type="ChEBI" id="CHEBI:15740"/>
        <dbReference type="ChEBI" id="CHEBI:16521"/>
        <dbReference type="ChEBI" id="CHEBI:17813"/>
        <dbReference type="ChEBI" id="CHEBI:57618"/>
        <dbReference type="ChEBI" id="CHEBI:58210"/>
        <dbReference type="EC" id="1.14.14.154"/>
    </reaction>
    <physiologicalReaction direction="left-to-right" evidence="25">
        <dbReference type="Rhea" id="RHEA:25287"/>
    </physiologicalReaction>
</comment>
<dbReference type="InterPro" id="IPR036396">
    <property type="entry name" value="Cyt_P450_sf"/>
</dbReference>
<evidence type="ECO:0000313" key="39">
    <source>
        <dbReference type="Proteomes" id="UP000015101"/>
    </source>
</evidence>
<organism evidence="38 39">
    <name type="scientific">Helobdella robusta</name>
    <name type="common">Californian leech</name>
    <dbReference type="NCBI Taxonomy" id="6412"/>
    <lineage>
        <taxon>Eukaryota</taxon>
        <taxon>Metazoa</taxon>
        <taxon>Spiralia</taxon>
        <taxon>Lophotrochozoa</taxon>
        <taxon>Annelida</taxon>
        <taxon>Clitellata</taxon>
        <taxon>Hirudinea</taxon>
        <taxon>Rhynchobdellida</taxon>
        <taxon>Glossiphoniidae</taxon>
        <taxon>Helobdella</taxon>
    </lineage>
</organism>
<evidence type="ECO:0000256" key="15">
    <source>
        <dbReference type="ARBA" id="ARBA00023033"/>
    </source>
</evidence>
<dbReference type="AlphaFoldDB" id="T1EM49"/>
<comment type="similarity">
    <text evidence="3 36">Belongs to the cytochrome P450 family.</text>
</comment>
<dbReference type="OMA" id="HWFPFVG"/>
<name>T1EM49_HELRO</name>
<evidence type="ECO:0000256" key="31">
    <source>
        <dbReference type="ARBA" id="ARBA00048839"/>
    </source>
</evidence>
<keyword evidence="14" id="KW-0756">Sterol biosynthesis</keyword>
<dbReference type="Pfam" id="PF00067">
    <property type="entry name" value="p450"/>
    <property type="match status" value="1"/>
</dbReference>
<dbReference type="InterPro" id="IPR002403">
    <property type="entry name" value="Cyt_P450_E_grp-IV"/>
</dbReference>
<dbReference type="PANTHER" id="PTHR24304">
    <property type="entry name" value="CYTOCHROME P450 FAMILY 7"/>
    <property type="match status" value="1"/>
</dbReference>
<keyword evidence="19" id="KW-0753">Steroid metabolism</keyword>
<dbReference type="Gene3D" id="1.10.630.10">
    <property type="entry name" value="Cytochrome P450"/>
    <property type="match status" value="1"/>
</dbReference>
<evidence type="ECO:0000256" key="33">
    <source>
        <dbReference type="ARBA" id="ARBA00049163"/>
    </source>
</evidence>
<keyword evidence="13 35" id="KW-0408">Iron</keyword>
<keyword evidence="39" id="KW-1185">Reference proteome</keyword>
<evidence type="ECO:0000256" key="3">
    <source>
        <dbReference type="ARBA" id="ARBA00010617"/>
    </source>
</evidence>
<reference evidence="38" key="3">
    <citation type="submission" date="2015-06" db="UniProtKB">
        <authorList>
            <consortium name="EnsemblMetazoa"/>
        </authorList>
    </citation>
    <scope>IDENTIFICATION</scope>
</reference>
<evidence type="ECO:0000256" key="35">
    <source>
        <dbReference type="PIRSR" id="PIRSR602403-1"/>
    </source>
</evidence>
<dbReference type="PROSITE" id="PS00086">
    <property type="entry name" value="CYTOCHROME_P450"/>
    <property type="match status" value="1"/>
</dbReference>
<evidence type="ECO:0000256" key="14">
    <source>
        <dbReference type="ARBA" id="ARBA00023011"/>
    </source>
</evidence>
<dbReference type="GO" id="GO:0016491">
    <property type="term" value="F:oxidoreductase activity"/>
    <property type="evidence" value="ECO:0000318"/>
    <property type="project" value="GO_Central"/>
</dbReference>
<evidence type="ECO:0000313" key="37">
    <source>
        <dbReference type="EMBL" id="ESO04014.1"/>
    </source>
</evidence>
<dbReference type="GO" id="GO:0005506">
    <property type="term" value="F:iron ion binding"/>
    <property type="evidence" value="ECO:0007669"/>
    <property type="project" value="InterPro"/>
</dbReference>
<dbReference type="Proteomes" id="UP000015101">
    <property type="component" value="Unassembled WGS sequence"/>
</dbReference>
<evidence type="ECO:0000256" key="8">
    <source>
        <dbReference type="ARBA" id="ARBA00022723"/>
    </source>
</evidence>
<evidence type="ECO:0000256" key="19">
    <source>
        <dbReference type="ARBA" id="ARBA00023221"/>
    </source>
</evidence>
<dbReference type="GO" id="GO:0005789">
    <property type="term" value="C:endoplasmic reticulum membrane"/>
    <property type="evidence" value="ECO:0007669"/>
    <property type="project" value="UniProtKB-SubCell"/>
</dbReference>
<evidence type="ECO:0000256" key="1">
    <source>
        <dbReference type="ARBA" id="ARBA00001971"/>
    </source>
</evidence>
<evidence type="ECO:0000256" key="26">
    <source>
        <dbReference type="ARBA" id="ARBA00047702"/>
    </source>
</evidence>
<comment type="catalytic activity">
    <reaction evidence="30">
        <text>32-hydroxy-24,25-dihydrolanosterol + reduced [NADPH--hemoprotein reductase] + O2 = 32-oxo-24,25-dihydrolanosterol + oxidized [NADPH--hemoprotein reductase] + 2 H2O + H(+)</text>
        <dbReference type="Rhea" id="RHEA:75087"/>
        <dbReference type="Rhea" id="RHEA-COMP:11964"/>
        <dbReference type="Rhea" id="RHEA-COMP:11965"/>
        <dbReference type="ChEBI" id="CHEBI:15377"/>
        <dbReference type="ChEBI" id="CHEBI:15378"/>
        <dbReference type="ChEBI" id="CHEBI:15379"/>
        <dbReference type="ChEBI" id="CHEBI:57618"/>
        <dbReference type="ChEBI" id="CHEBI:58210"/>
        <dbReference type="ChEBI" id="CHEBI:87057"/>
        <dbReference type="ChEBI" id="CHEBI:87060"/>
    </reaction>
    <physiologicalReaction direction="left-to-right" evidence="30">
        <dbReference type="Rhea" id="RHEA:75088"/>
    </physiologicalReaction>
</comment>
<evidence type="ECO:0000256" key="34">
    <source>
        <dbReference type="ARBA" id="ARBA00049450"/>
    </source>
</evidence>
<gene>
    <name evidence="38" type="primary">20197649</name>
    <name evidence="37" type="ORF">HELRODRAFT_157030</name>
</gene>
<evidence type="ECO:0000256" key="2">
    <source>
        <dbReference type="ARBA" id="ARBA00004389"/>
    </source>
</evidence>
<evidence type="ECO:0000256" key="32">
    <source>
        <dbReference type="ARBA" id="ARBA00048866"/>
    </source>
</evidence>
<evidence type="ECO:0000256" key="25">
    <source>
        <dbReference type="ARBA" id="ARBA00047670"/>
    </source>
</evidence>
<evidence type="ECO:0000256" key="16">
    <source>
        <dbReference type="ARBA" id="ARBA00023098"/>
    </source>
</evidence>
<keyword evidence="9" id="KW-0152">Cholesterol biosynthesis</keyword>
<keyword evidence="5" id="KW-0153">Cholesterol metabolism</keyword>
<comment type="pathway">
    <text evidence="20">Steroid biosynthesis; zymosterol biosynthesis; zymosterol from lanosterol: step 1/6.</text>
</comment>
<evidence type="ECO:0000256" key="17">
    <source>
        <dbReference type="ARBA" id="ARBA00023136"/>
    </source>
</evidence>
<evidence type="ECO:0000256" key="7">
    <source>
        <dbReference type="ARBA" id="ARBA00022692"/>
    </source>
</evidence>
<evidence type="ECO:0000256" key="27">
    <source>
        <dbReference type="ARBA" id="ARBA00047983"/>
    </source>
</evidence>
<comment type="catalytic activity">
    <reaction evidence="28">
        <text>32-oxo-24,25-dihydrolanosterol + reduced [NADPH--hemoprotein reductase] + O2 = 4,4-dimethyl-8,14-cholestadien-3beta-ol + formate + oxidized [NADPH--hemoprotein reductase] + H2O + 2 H(+)</text>
        <dbReference type="Rhea" id="RHEA:75083"/>
        <dbReference type="Rhea" id="RHEA-COMP:11964"/>
        <dbReference type="Rhea" id="RHEA-COMP:11965"/>
        <dbReference type="ChEBI" id="CHEBI:15377"/>
        <dbReference type="ChEBI" id="CHEBI:15378"/>
        <dbReference type="ChEBI" id="CHEBI:15379"/>
        <dbReference type="ChEBI" id="CHEBI:15740"/>
        <dbReference type="ChEBI" id="CHEBI:57618"/>
        <dbReference type="ChEBI" id="CHEBI:58210"/>
        <dbReference type="ChEBI" id="CHEBI:78904"/>
        <dbReference type="ChEBI" id="CHEBI:87060"/>
    </reaction>
    <physiologicalReaction direction="left-to-right" evidence="28">
        <dbReference type="Rhea" id="RHEA:75084"/>
    </physiologicalReaction>
</comment>